<protein>
    <submittedName>
        <fullName evidence="1">Uncharacterized protein</fullName>
    </submittedName>
</protein>
<accession>A0ABQ0QJK5</accession>
<organism evidence="1 2">
    <name type="scientific">Neokomagataea tanensis NBRC 106556</name>
    <dbReference type="NCBI Taxonomy" id="1223519"/>
    <lineage>
        <taxon>Bacteria</taxon>
        <taxon>Pseudomonadati</taxon>
        <taxon>Pseudomonadota</taxon>
        <taxon>Alphaproteobacteria</taxon>
        <taxon>Acetobacterales</taxon>
        <taxon>Acetobacteraceae</taxon>
        <taxon>Neokomagataea</taxon>
    </lineage>
</organism>
<keyword evidence="2" id="KW-1185">Reference proteome</keyword>
<sequence length="102" mass="10994">MLSIGWFHVAPVPGTQNIEAENIITLIAPLDPQTNQVVAPPLAWTKENLSKFPQAKQFVSDTNSWAKTWTNLLLTGFAQNLTTADIAPAALNDPASPSRRGG</sequence>
<evidence type="ECO:0000313" key="2">
    <source>
        <dbReference type="Proteomes" id="UP001062443"/>
    </source>
</evidence>
<comment type="caution">
    <text evidence="1">The sequence shown here is derived from an EMBL/GenBank/DDBJ whole genome shotgun (WGS) entry which is preliminary data.</text>
</comment>
<gene>
    <name evidence="1" type="ORF">AA106556_1326</name>
</gene>
<proteinExistence type="predicted"/>
<dbReference type="EMBL" id="BAQB01000018">
    <property type="protein sequence ID" value="GBR47061.1"/>
    <property type="molecule type" value="Genomic_DNA"/>
</dbReference>
<name>A0ABQ0QJK5_9PROT</name>
<dbReference type="Proteomes" id="UP001062443">
    <property type="component" value="Unassembled WGS sequence"/>
</dbReference>
<reference evidence="1" key="1">
    <citation type="submission" date="2013-04" db="EMBL/GenBank/DDBJ databases">
        <title>The genome sequencing project of 58 acetic acid bacteria.</title>
        <authorList>
            <person name="Okamoto-Kainuma A."/>
            <person name="Ishikawa M."/>
            <person name="Umino S."/>
            <person name="Koizumi Y."/>
            <person name="Shiwa Y."/>
            <person name="Yoshikawa H."/>
            <person name="Matsutani M."/>
            <person name="Matsushita K."/>
        </authorList>
    </citation>
    <scope>NUCLEOTIDE SEQUENCE</scope>
    <source>
        <strain evidence="1">NBRC 106556</strain>
    </source>
</reference>
<evidence type="ECO:0000313" key="1">
    <source>
        <dbReference type="EMBL" id="GBR47061.1"/>
    </source>
</evidence>